<accession>K6YJW3</accession>
<dbReference type="Proteomes" id="UP000006322">
    <property type="component" value="Unassembled WGS sequence"/>
</dbReference>
<dbReference type="EMBL" id="BAER01000045">
    <property type="protein sequence ID" value="GAC32999.1"/>
    <property type="molecule type" value="Genomic_DNA"/>
</dbReference>
<name>K6YJW3_9ALTE</name>
<sequence length="48" mass="5154">MVSGAHYKETRGICRGMLLILSTKTPLIVLKTLTLLADIGIILINGAM</sequence>
<proteinExistence type="predicted"/>
<protein>
    <submittedName>
        <fullName evidence="2">Uncharacterized protein</fullName>
    </submittedName>
</protein>
<organism evidence="2 3">
    <name type="scientific">Paraglaciecola polaris LMG 21857</name>
    <dbReference type="NCBI Taxonomy" id="1129793"/>
    <lineage>
        <taxon>Bacteria</taxon>
        <taxon>Pseudomonadati</taxon>
        <taxon>Pseudomonadota</taxon>
        <taxon>Gammaproteobacteria</taxon>
        <taxon>Alteromonadales</taxon>
        <taxon>Alteromonadaceae</taxon>
        <taxon>Paraglaciecola</taxon>
    </lineage>
</organism>
<feature type="transmembrane region" description="Helical" evidence="1">
    <location>
        <begin position="27"/>
        <end position="47"/>
    </location>
</feature>
<keyword evidence="1" id="KW-1133">Transmembrane helix</keyword>
<comment type="caution">
    <text evidence="2">The sequence shown here is derived from an EMBL/GenBank/DDBJ whole genome shotgun (WGS) entry which is preliminary data.</text>
</comment>
<reference evidence="3" key="1">
    <citation type="journal article" date="2014" name="Environ. Microbiol.">
        <title>Comparative genomics of the marine bacterial genus Glaciecola reveals the high degree of genomic diversity and genomic characteristic for cold adaptation.</title>
        <authorList>
            <person name="Qin Q.L."/>
            <person name="Xie B.B."/>
            <person name="Yu Y."/>
            <person name="Shu Y.L."/>
            <person name="Rong J.C."/>
            <person name="Zhang Y.J."/>
            <person name="Zhao D.L."/>
            <person name="Chen X.L."/>
            <person name="Zhang X.Y."/>
            <person name="Chen B."/>
            <person name="Zhou B.C."/>
            <person name="Zhang Y.Z."/>
        </authorList>
    </citation>
    <scope>NUCLEOTIDE SEQUENCE [LARGE SCALE GENOMIC DNA]</scope>
    <source>
        <strain evidence="3">LMG 21857</strain>
    </source>
</reference>
<evidence type="ECO:0000313" key="3">
    <source>
        <dbReference type="Proteomes" id="UP000006322"/>
    </source>
</evidence>
<keyword evidence="1" id="KW-0812">Transmembrane</keyword>
<keyword evidence="1" id="KW-0472">Membrane</keyword>
<dbReference type="AlphaFoldDB" id="K6YJW3"/>
<evidence type="ECO:0000256" key="1">
    <source>
        <dbReference type="SAM" id="Phobius"/>
    </source>
</evidence>
<gene>
    <name evidence="2" type="ORF">GPLA_2094</name>
</gene>
<keyword evidence="3" id="KW-1185">Reference proteome</keyword>
<evidence type="ECO:0000313" key="2">
    <source>
        <dbReference type="EMBL" id="GAC32999.1"/>
    </source>
</evidence>